<keyword evidence="1" id="KW-1133">Transmembrane helix</keyword>
<organism evidence="2 3">
    <name type="scientific">Faecalibacterium cf. prausnitzii KLE1255</name>
    <dbReference type="NCBI Taxonomy" id="748224"/>
    <lineage>
        <taxon>Bacteria</taxon>
        <taxon>Bacillati</taxon>
        <taxon>Bacillota</taxon>
        <taxon>Clostridia</taxon>
        <taxon>Eubacteriales</taxon>
        <taxon>Oscillospiraceae</taxon>
        <taxon>Faecalibacterium</taxon>
    </lineage>
</organism>
<dbReference type="STRING" id="748224.HMPREF9436_00397"/>
<keyword evidence="1" id="KW-0472">Membrane</keyword>
<name>E2ZFG4_9FIRM</name>
<evidence type="ECO:0000313" key="2">
    <source>
        <dbReference type="EMBL" id="EFQ08121.1"/>
    </source>
</evidence>
<evidence type="ECO:0000313" key="3">
    <source>
        <dbReference type="Proteomes" id="UP000006028"/>
    </source>
</evidence>
<protein>
    <recommendedName>
        <fullName evidence="4">F0F1-ATPase subunit (ATPase_gene1)</fullName>
    </recommendedName>
</protein>
<accession>E2ZFG4</accession>
<keyword evidence="1" id="KW-0812">Transmembrane</keyword>
<dbReference type="EMBL" id="AECU01000026">
    <property type="protein sequence ID" value="EFQ08121.1"/>
    <property type="molecule type" value="Genomic_DNA"/>
</dbReference>
<dbReference type="AlphaFoldDB" id="E2ZFG4"/>
<evidence type="ECO:0008006" key="4">
    <source>
        <dbReference type="Google" id="ProtNLM"/>
    </source>
</evidence>
<proteinExistence type="predicted"/>
<feature type="transmembrane region" description="Helical" evidence="1">
    <location>
        <begin position="37"/>
        <end position="60"/>
    </location>
</feature>
<sequence length="112" mass="13127">MLIANPWQRIQNLAFAKAHHTGRKRRLKGWYKALEDLVWLTQLGLNMLLPLVMCLGGAWWAVNNWSWPEWVFLPAILLGLAAGAQNFWYFAKEHMDRTKKEKPKRVGFNSHQ</sequence>
<comment type="caution">
    <text evidence="2">The sequence shown here is derived from an EMBL/GenBank/DDBJ whole genome shotgun (WGS) entry which is preliminary data.</text>
</comment>
<dbReference type="BioCyc" id="FCF748224-HMP:GTSS-1720-MONOMER"/>
<gene>
    <name evidence="2" type="ORF">HMPREF9436_00397</name>
</gene>
<dbReference type="Proteomes" id="UP000006028">
    <property type="component" value="Unassembled WGS sequence"/>
</dbReference>
<dbReference type="HOGENOM" id="CLU_137927_5_2_9"/>
<evidence type="ECO:0000256" key="1">
    <source>
        <dbReference type="SAM" id="Phobius"/>
    </source>
</evidence>
<feature type="transmembrane region" description="Helical" evidence="1">
    <location>
        <begin position="72"/>
        <end position="91"/>
    </location>
</feature>
<reference evidence="2 3" key="1">
    <citation type="submission" date="2010-08" db="EMBL/GenBank/DDBJ databases">
        <authorList>
            <person name="Weinstock G."/>
            <person name="Sodergren E."/>
            <person name="Clifton S."/>
            <person name="Fulton L."/>
            <person name="Fulton B."/>
            <person name="Courtney L."/>
            <person name="Fronick C."/>
            <person name="Harrison M."/>
            <person name="Strong C."/>
            <person name="Farmer C."/>
            <person name="Delahaunty K."/>
            <person name="Markovic C."/>
            <person name="Hall O."/>
            <person name="Minx P."/>
            <person name="Tomlinson C."/>
            <person name="Mitreva M."/>
            <person name="Hou S."/>
            <person name="Chen J."/>
            <person name="Wollam A."/>
            <person name="Pepin K.H."/>
            <person name="Johnson M."/>
            <person name="Bhonagiri V."/>
            <person name="Zhang X."/>
            <person name="Suruliraj S."/>
            <person name="Warren W."/>
            <person name="Chinwalla A."/>
            <person name="Mardis E.R."/>
            <person name="Wilson R.K."/>
        </authorList>
    </citation>
    <scope>NUCLEOTIDE SEQUENCE [LARGE SCALE GENOMIC DNA]</scope>
    <source>
        <strain evidence="2 3">KLE1255</strain>
    </source>
</reference>
<dbReference type="eggNOG" id="ENOG50303UH">
    <property type="taxonomic scope" value="Bacteria"/>
</dbReference>